<protein>
    <submittedName>
        <fullName evidence="2">Uncharacterized protein</fullName>
    </submittedName>
</protein>
<dbReference type="OrthoDB" id="74000at2"/>
<keyword evidence="1" id="KW-0732">Signal</keyword>
<evidence type="ECO:0000313" key="3">
    <source>
        <dbReference type="Proteomes" id="UP000236379"/>
    </source>
</evidence>
<accession>A0A2K3UUM8</accession>
<dbReference type="AlphaFoldDB" id="A0A2K3UUM8"/>
<feature type="chain" id="PRO_5014418808" evidence="1">
    <location>
        <begin position="26"/>
        <end position="320"/>
    </location>
</feature>
<name>A0A2K3UUM8_9DEIO</name>
<sequence length="320" mass="34355">MPKPVRRLSLLLVLGLYGAAPLAAALQTPTADLFSKLSPAERDLLLASAGVSSGDQFRPGVLAPGLVFPVASLANREVVGSVTQPQSTLVVLRTSLAPAAAQKMALDTLRRAGWIDQYSQPNRDVFQSSPGAGETFYPQCKPGVPGSLTVMSQPGARTGSAQVTYRYSVYAGFDSGCPANSGNDPTRANFYSPERTATYTDPLKDMLDQGLRLPLLAAPAGADVQSSGSSYGRDEYSTYATVYTTLSAEQIRSHYVGALKPQGWAATGFTTLNSEQITRFKFRQGNREREGTLALMPRPELGRDQGGVRQARYDVQLQIR</sequence>
<reference evidence="2 3" key="1">
    <citation type="submission" date="2018-01" db="EMBL/GenBank/DDBJ databases">
        <title>Deinococcus koreensis sp. nov., a radiation-resistant bacterium isolated from river water.</title>
        <authorList>
            <person name="Choi A."/>
        </authorList>
    </citation>
    <scope>NUCLEOTIDE SEQUENCE [LARGE SCALE GENOMIC DNA]</scope>
    <source>
        <strain evidence="2 3">SJW1-2</strain>
    </source>
</reference>
<evidence type="ECO:0000256" key="1">
    <source>
        <dbReference type="SAM" id="SignalP"/>
    </source>
</evidence>
<dbReference type="EMBL" id="PPPD01000001">
    <property type="protein sequence ID" value="PNY80246.1"/>
    <property type="molecule type" value="Genomic_DNA"/>
</dbReference>
<proteinExistence type="predicted"/>
<organism evidence="2 3">
    <name type="scientific">Deinococcus koreensis</name>
    <dbReference type="NCBI Taxonomy" id="2054903"/>
    <lineage>
        <taxon>Bacteria</taxon>
        <taxon>Thermotogati</taxon>
        <taxon>Deinococcota</taxon>
        <taxon>Deinococci</taxon>
        <taxon>Deinococcales</taxon>
        <taxon>Deinococcaceae</taxon>
        <taxon>Deinococcus</taxon>
    </lineage>
</organism>
<dbReference type="RefSeq" id="WP_103309630.1">
    <property type="nucleotide sequence ID" value="NZ_PPPD01000001.1"/>
</dbReference>
<dbReference type="Proteomes" id="UP000236379">
    <property type="component" value="Unassembled WGS sequence"/>
</dbReference>
<comment type="caution">
    <text evidence="2">The sequence shown here is derived from an EMBL/GenBank/DDBJ whole genome shotgun (WGS) entry which is preliminary data.</text>
</comment>
<evidence type="ECO:0000313" key="2">
    <source>
        <dbReference type="EMBL" id="PNY80246.1"/>
    </source>
</evidence>
<keyword evidence="3" id="KW-1185">Reference proteome</keyword>
<feature type="signal peptide" evidence="1">
    <location>
        <begin position="1"/>
        <end position="25"/>
    </location>
</feature>
<gene>
    <name evidence="2" type="ORF">CVO96_01715</name>
</gene>